<dbReference type="EMBL" id="CP047418">
    <property type="protein sequence ID" value="QLL78416.1"/>
    <property type="molecule type" value="Genomic_DNA"/>
</dbReference>
<keyword evidence="1" id="KW-1133">Transmembrane helix</keyword>
<evidence type="ECO:0000256" key="1">
    <source>
        <dbReference type="SAM" id="Phobius"/>
    </source>
</evidence>
<dbReference type="AlphaFoldDB" id="A0A7H9EL68"/>
<evidence type="ECO:0000313" key="3">
    <source>
        <dbReference type="Proteomes" id="UP000510886"/>
    </source>
</evidence>
<dbReference type="RefSeq" id="WP_180848622.1">
    <property type="nucleotide sequence ID" value="NZ_CP047418.1"/>
</dbReference>
<keyword evidence="1" id="KW-0812">Transmembrane</keyword>
<gene>
    <name evidence="2" type="ORF">GTO87_07335</name>
</gene>
<accession>A0A7H9EL68</accession>
<proteinExistence type="predicted"/>
<dbReference type="Proteomes" id="UP000510886">
    <property type="component" value="Chromosome"/>
</dbReference>
<reference evidence="2 3" key="1">
    <citation type="submission" date="2020-01" db="EMBL/GenBank/DDBJ databases">
        <title>Complete and circular genome sequences of six lactobacillus isolates from horses.</title>
        <authorList>
            <person name="Hassan H.M."/>
        </authorList>
    </citation>
    <scope>NUCLEOTIDE SEQUENCE [LARGE SCALE GENOMIC DNA]</scope>
    <source>
        <strain evidence="2 3">1A</strain>
    </source>
</reference>
<dbReference type="KEGG" id="lsw:GTO87_07335"/>
<feature type="transmembrane region" description="Helical" evidence="1">
    <location>
        <begin position="12"/>
        <end position="34"/>
    </location>
</feature>
<organism evidence="2 3">
    <name type="scientific">Ligilactobacillus saerimneri</name>
    <dbReference type="NCBI Taxonomy" id="228229"/>
    <lineage>
        <taxon>Bacteria</taxon>
        <taxon>Bacillati</taxon>
        <taxon>Bacillota</taxon>
        <taxon>Bacilli</taxon>
        <taxon>Lactobacillales</taxon>
        <taxon>Lactobacillaceae</taxon>
        <taxon>Ligilactobacillus</taxon>
    </lineage>
</organism>
<protein>
    <submittedName>
        <fullName evidence="2">Uncharacterized protein</fullName>
    </submittedName>
</protein>
<keyword evidence="1" id="KW-0472">Membrane</keyword>
<evidence type="ECO:0000313" key="2">
    <source>
        <dbReference type="EMBL" id="QLL78416.1"/>
    </source>
</evidence>
<sequence length="329" mass="36731">MIKKKHGQSKKINRWLIGGILLLFLGGGLGWKWYSQQKNSAPRIEKITIKKAKRKKQSSAKKKSSSESKKEIVTLTYNGVSPAQTALAIAYYGESYSGQDAWQNLFSNDGSLNLTQREYADHLSVPGRGRSWLLQPAGTADKVVAAYTVGADGNVAFYSIDPQSQQEYSPFMQVNLRKIIMTVNKHGKSQAVIDKAQNLVIKTVAKQTTTTDKTYSNEEYELMAYMQLVIDNGDGAEKNADTVQNLEQAVDYMHWQKQDGGHSIDAGAHATTMRVQGDQVYVTYDTLEGDHMGIANGHKTYSKAELVRNFGEYSQQIKNILSKIYRVDN</sequence>
<name>A0A7H9EL68_9LACO</name>